<dbReference type="PANTHER" id="PTHR44936">
    <property type="entry name" value="SENSOR PROTEIN CREC"/>
    <property type="match status" value="1"/>
</dbReference>
<dbReference type="EMBL" id="NEVL01000002">
    <property type="protein sequence ID" value="OZI39545.1"/>
    <property type="molecule type" value="Genomic_DNA"/>
</dbReference>
<dbReference type="InterPro" id="IPR003661">
    <property type="entry name" value="HisK_dim/P_dom"/>
</dbReference>
<evidence type="ECO:0000256" key="13">
    <source>
        <dbReference type="ARBA" id="ARBA00023012"/>
    </source>
</evidence>
<dbReference type="PRINTS" id="PR00344">
    <property type="entry name" value="BCTRLSENSOR"/>
</dbReference>
<dbReference type="SMART" id="SM00388">
    <property type="entry name" value="HisKA"/>
    <property type="match status" value="1"/>
</dbReference>
<proteinExistence type="predicted"/>
<dbReference type="SMART" id="SM00387">
    <property type="entry name" value="HATPase_c"/>
    <property type="match status" value="1"/>
</dbReference>
<dbReference type="InterPro" id="IPR036890">
    <property type="entry name" value="HATPase_C_sf"/>
</dbReference>
<feature type="transmembrane region" description="Helical" evidence="15">
    <location>
        <begin position="181"/>
        <end position="203"/>
    </location>
</feature>
<dbReference type="GO" id="GO:0005886">
    <property type="term" value="C:plasma membrane"/>
    <property type="evidence" value="ECO:0007669"/>
    <property type="project" value="UniProtKB-SubCell"/>
</dbReference>
<comment type="subcellular location">
    <subcellularLocation>
        <location evidence="2">Cell inner membrane</location>
        <topology evidence="2">Multi-pass membrane protein</topology>
    </subcellularLocation>
</comment>
<keyword evidence="5" id="KW-0997">Cell inner membrane</keyword>
<evidence type="ECO:0000256" key="6">
    <source>
        <dbReference type="ARBA" id="ARBA00022553"/>
    </source>
</evidence>
<dbReference type="Gene3D" id="3.30.565.10">
    <property type="entry name" value="Histidine kinase-like ATPase, C-terminal domain"/>
    <property type="match status" value="1"/>
</dbReference>
<keyword evidence="7" id="KW-0808">Transferase</keyword>
<keyword evidence="12 15" id="KW-1133">Transmembrane helix</keyword>
<dbReference type="AlphaFoldDB" id="A0A261SQW0"/>
<comment type="catalytic activity">
    <reaction evidence="1">
        <text>ATP + protein L-histidine = ADP + protein N-phospho-L-histidine.</text>
        <dbReference type="EC" id="2.7.13.3"/>
    </reaction>
</comment>
<reference evidence="18 19" key="1">
    <citation type="submission" date="2017-05" db="EMBL/GenBank/DDBJ databases">
        <title>Complete and WGS of Bordetella genogroups.</title>
        <authorList>
            <person name="Spilker T."/>
            <person name="LiPuma J."/>
        </authorList>
    </citation>
    <scope>NUCLEOTIDE SEQUENCE [LARGE SCALE GENOMIC DNA]</scope>
    <source>
        <strain evidence="18 19">AU17610</strain>
    </source>
</reference>
<feature type="domain" description="HAMP" evidence="17">
    <location>
        <begin position="201"/>
        <end position="253"/>
    </location>
</feature>
<dbReference type="OrthoDB" id="9804645at2"/>
<feature type="domain" description="Histidine kinase" evidence="16">
    <location>
        <begin position="261"/>
        <end position="469"/>
    </location>
</feature>
<dbReference type="SUPFAM" id="SSF47384">
    <property type="entry name" value="Homodimeric domain of signal transducing histidine kinase"/>
    <property type="match status" value="1"/>
</dbReference>
<evidence type="ECO:0000256" key="15">
    <source>
        <dbReference type="SAM" id="Phobius"/>
    </source>
</evidence>
<dbReference type="PROSITE" id="PS50885">
    <property type="entry name" value="HAMP"/>
    <property type="match status" value="1"/>
</dbReference>
<dbReference type="EC" id="2.7.13.3" evidence="3"/>
<keyword evidence="4" id="KW-1003">Cell membrane</keyword>
<dbReference type="InterPro" id="IPR038421">
    <property type="entry name" value="RisS_PPD_sf"/>
</dbReference>
<dbReference type="InterPro" id="IPR032408">
    <property type="entry name" value="RisS_PPD"/>
</dbReference>
<dbReference type="Pfam" id="PF16524">
    <property type="entry name" value="RisS_PPD"/>
    <property type="match status" value="1"/>
</dbReference>
<dbReference type="InterPro" id="IPR036097">
    <property type="entry name" value="HisK_dim/P_sf"/>
</dbReference>
<sequence length="480" mass="52985">MAAVDYSPRPGQERSLVPRLRRILRTLTSRLRLGLFGRTFLLLAALMLVSLGAWLQVFFSMELGPRANQMAQRVITAVNITRTALVYSQTDERSKLLLDLATNEGIQVYPREVTDFTEALPNDDYWQRVAQHIRTRFGPETQIAWGVNQVPGFWVSFQIDQDLYWLVFEREQIGLTGGIEWLGWGATALLLSLVGAAVSVGFVNRPLSRLARAAQVLSRGETPAPLPEQGPLEIRDLNASFNRMAKDLRQAEADRELMLAGISHDLRTPLARMRLEIEMSGVSEDARQAIDEDLGQIDHSIGQLMEYARPAGTLPQLATDISSVLAELYERERSHTATLGGELEASIEPGLRARITALDLKRIVSNLIENARRYGRSTDGLAHLVMTVQSEGNTLAIEVADRGPGIAPEEVERLLQPFSRGEAARTGVSGAGLGLAIVERLLKHAGGSLKMLPRAGGGLVARIELPKAKFRNYQLDSDNQ</sequence>
<organism evidence="18 19">
    <name type="scientific">Bordetella genomosp. 1</name>
    <dbReference type="NCBI Taxonomy" id="1395607"/>
    <lineage>
        <taxon>Bacteria</taxon>
        <taxon>Pseudomonadati</taxon>
        <taxon>Pseudomonadota</taxon>
        <taxon>Betaproteobacteria</taxon>
        <taxon>Burkholderiales</taxon>
        <taxon>Alcaligenaceae</taxon>
        <taxon>Bordetella</taxon>
    </lineage>
</organism>
<dbReference type="Pfam" id="PF00672">
    <property type="entry name" value="HAMP"/>
    <property type="match status" value="1"/>
</dbReference>
<keyword evidence="10 18" id="KW-0418">Kinase</keyword>
<accession>A0A261SQW0</accession>
<evidence type="ECO:0000256" key="3">
    <source>
        <dbReference type="ARBA" id="ARBA00012438"/>
    </source>
</evidence>
<evidence type="ECO:0000256" key="10">
    <source>
        <dbReference type="ARBA" id="ARBA00022777"/>
    </source>
</evidence>
<dbReference type="SUPFAM" id="SSF158472">
    <property type="entry name" value="HAMP domain-like"/>
    <property type="match status" value="1"/>
</dbReference>
<dbReference type="CDD" id="cd06225">
    <property type="entry name" value="HAMP"/>
    <property type="match status" value="1"/>
</dbReference>
<dbReference type="Pfam" id="PF00512">
    <property type="entry name" value="HisKA"/>
    <property type="match status" value="1"/>
</dbReference>
<dbReference type="PANTHER" id="PTHR44936:SF5">
    <property type="entry name" value="SENSOR HISTIDINE KINASE ENVZ"/>
    <property type="match status" value="1"/>
</dbReference>
<keyword evidence="9" id="KW-0547">Nucleotide-binding</keyword>
<dbReference type="Proteomes" id="UP000217005">
    <property type="component" value="Unassembled WGS sequence"/>
</dbReference>
<comment type="caution">
    <text evidence="18">The sequence shown here is derived from an EMBL/GenBank/DDBJ whole genome shotgun (WGS) entry which is preliminary data.</text>
</comment>
<dbReference type="Gene3D" id="1.10.287.130">
    <property type="match status" value="1"/>
</dbReference>
<evidence type="ECO:0000259" key="17">
    <source>
        <dbReference type="PROSITE" id="PS50885"/>
    </source>
</evidence>
<evidence type="ECO:0000313" key="19">
    <source>
        <dbReference type="Proteomes" id="UP000217005"/>
    </source>
</evidence>
<evidence type="ECO:0000313" key="18">
    <source>
        <dbReference type="EMBL" id="OZI39545.1"/>
    </source>
</evidence>
<dbReference type="Gene3D" id="3.30.450.300">
    <property type="entry name" value="Sensor histidine kinase RisS, periplasmic domain"/>
    <property type="match status" value="1"/>
</dbReference>
<dbReference type="CDD" id="cd00082">
    <property type="entry name" value="HisKA"/>
    <property type="match status" value="1"/>
</dbReference>
<gene>
    <name evidence="18" type="ORF">CEG14_06625</name>
</gene>
<protein>
    <recommendedName>
        <fullName evidence="3">histidine kinase</fullName>
        <ecNumber evidence="3">2.7.13.3</ecNumber>
    </recommendedName>
</protein>
<dbReference type="InterPro" id="IPR003660">
    <property type="entry name" value="HAMP_dom"/>
</dbReference>
<evidence type="ECO:0000256" key="8">
    <source>
        <dbReference type="ARBA" id="ARBA00022692"/>
    </source>
</evidence>
<dbReference type="SMART" id="SM00304">
    <property type="entry name" value="HAMP"/>
    <property type="match status" value="1"/>
</dbReference>
<dbReference type="InterPro" id="IPR050980">
    <property type="entry name" value="2C_sensor_his_kinase"/>
</dbReference>
<evidence type="ECO:0000256" key="2">
    <source>
        <dbReference type="ARBA" id="ARBA00004429"/>
    </source>
</evidence>
<keyword evidence="14 15" id="KW-0472">Membrane</keyword>
<evidence type="ECO:0000256" key="14">
    <source>
        <dbReference type="ARBA" id="ARBA00023136"/>
    </source>
</evidence>
<evidence type="ECO:0000259" key="16">
    <source>
        <dbReference type="PROSITE" id="PS50109"/>
    </source>
</evidence>
<keyword evidence="8 15" id="KW-0812">Transmembrane</keyword>
<keyword evidence="6" id="KW-0597">Phosphoprotein</keyword>
<name>A0A261SQW0_9BORD</name>
<evidence type="ECO:0000256" key="4">
    <source>
        <dbReference type="ARBA" id="ARBA00022475"/>
    </source>
</evidence>
<evidence type="ECO:0000256" key="12">
    <source>
        <dbReference type="ARBA" id="ARBA00022989"/>
    </source>
</evidence>
<evidence type="ECO:0000256" key="9">
    <source>
        <dbReference type="ARBA" id="ARBA00022741"/>
    </source>
</evidence>
<dbReference type="PROSITE" id="PS50109">
    <property type="entry name" value="HIS_KIN"/>
    <property type="match status" value="1"/>
</dbReference>
<feature type="transmembrane region" description="Helical" evidence="15">
    <location>
        <begin position="40"/>
        <end position="59"/>
    </location>
</feature>
<dbReference type="InterPro" id="IPR005467">
    <property type="entry name" value="His_kinase_dom"/>
</dbReference>
<evidence type="ECO:0000256" key="11">
    <source>
        <dbReference type="ARBA" id="ARBA00022840"/>
    </source>
</evidence>
<dbReference type="InterPro" id="IPR003594">
    <property type="entry name" value="HATPase_dom"/>
</dbReference>
<evidence type="ECO:0000256" key="7">
    <source>
        <dbReference type="ARBA" id="ARBA00022679"/>
    </source>
</evidence>
<dbReference type="InterPro" id="IPR004358">
    <property type="entry name" value="Sig_transdc_His_kin-like_C"/>
</dbReference>
<keyword evidence="13" id="KW-0902">Two-component regulatory system</keyword>
<evidence type="ECO:0000256" key="5">
    <source>
        <dbReference type="ARBA" id="ARBA00022519"/>
    </source>
</evidence>
<evidence type="ECO:0000256" key="1">
    <source>
        <dbReference type="ARBA" id="ARBA00000085"/>
    </source>
</evidence>
<dbReference type="Pfam" id="PF02518">
    <property type="entry name" value="HATPase_c"/>
    <property type="match status" value="1"/>
</dbReference>
<dbReference type="Gene3D" id="1.10.8.500">
    <property type="entry name" value="HAMP domain in histidine kinase"/>
    <property type="match status" value="1"/>
</dbReference>
<dbReference type="GO" id="GO:0000155">
    <property type="term" value="F:phosphorelay sensor kinase activity"/>
    <property type="evidence" value="ECO:0007669"/>
    <property type="project" value="InterPro"/>
</dbReference>
<keyword evidence="11" id="KW-0067">ATP-binding</keyword>
<dbReference type="GO" id="GO:0005524">
    <property type="term" value="F:ATP binding"/>
    <property type="evidence" value="ECO:0007669"/>
    <property type="project" value="UniProtKB-KW"/>
</dbReference>
<dbReference type="SUPFAM" id="SSF55874">
    <property type="entry name" value="ATPase domain of HSP90 chaperone/DNA topoisomerase II/histidine kinase"/>
    <property type="match status" value="1"/>
</dbReference>